<dbReference type="PROSITE" id="PS50110">
    <property type="entry name" value="RESPONSE_REGULATORY"/>
    <property type="match status" value="1"/>
</dbReference>
<dbReference type="InterPro" id="IPR001789">
    <property type="entry name" value="Sig_transdc_resp-reg_receiver"/>
</dbReference>
<evidence type="ECO:0000256" key="2">
    <source>
        <dbReference type="ARBA" id="ARBA00022490"/>
    </source>
</evidence>
<dbReference type="Gene3D" id="3.40.50.2300">
    <property type="match status" value="1"/>
</dbReference>
<evidence type="ECO:0000256" key="7">
    <source>
        <dbReference type="ARBA" id="ARBA00023159"/>
    </source>
</evidence>
<dbReference type="EMBL" id="POSM01000044">
    <property type="protein sequence ID" value="PNH97296.1"/>
    <property type="molecule type" value="Genomic_DNA"/>
</dbReference>
<organism evidence="13 14">
    <name type="scientific">Vibrio diazotrophicus</name>
    <dbReference type="NCBI Taxonomy" id="685"/>
    <lineage>
        <taxon>Bacteria</taxon>
        <taxon>Pseudomonadati</taxon>
        <taxon>Pseudomonadota</taxon>
        <taxon>Gammaproteobacteria</taxon>
        <taxon>Vibrionales</taxon>
        <taxon>Vibrionaceae</taxon>
        <taxon>Vibrio</taxon>
    </lineage>
</organism>
<evidence type="ECO:0000256" key="6">
    <source>
        <dbReference type="ARBA" id="ARBA00023125"/>
    </source>
</evidence>
<dbReference type="SUPFAM" id="SSF52172">
    <property type="entry name" value="CheY-like"/>
    <property type="match status" value="1"/>
</dbReference>
<keyword evidence="7 9" id="KW-0010">Activator</keyword>
<keyword evidence="8 9" id="KW-0804">Transcription</keyword>
<feature type="domain" description="Response regulatory" evidence="11">
    <location>
        <begin position="5"/>
        <end position="121"/>
    </location>
</feature>
<dbReference type="Proteomes" id="UP000236449">
    <property type="component" value="Unassembled WGS sequence"/>
</dbReference>
<keyword evidence="15" id="KW-1185">Reference proteome</keyword>
<dbReference type="Pfam" id="PF20714">
    <property type="entry name" value="HTH_64"/>
    <property type="match status" value="1"/>
</dbReference>
<name>A0A2J8H1T1_VIBDI</name>
<dbReference type="GO" id="GO:0000156">
    <property type="term" value="F:phosphorelay response regulator activity"/>
    <property type="evidence" value="ECO:0007669"/>
    <property type="project" value="TreeGrafter"/>
</dbReference>
<keyword evidence="4 9" id="KW-0902">Two-component regulatory system</keyword>
<accession>A0A2J8H1T1</accession>
<keyword evidence="3 10" id="KW-0597">Phosphoprotein</keyword>
<evidence type="ECO:0000256" key="1">
    <source>
        <dbReference type="ARBA" id="ARBA00004496"/>
    </source>
</evidence>
<dbReference type="Pfam" id="PF00072">
    <property type="entry name" value="Response_reg"/>
    <property type="match status" value="1"/>
</dbReference>
<keyword evidence="5 9" id="KW-0805">Transcription regulation</keyword>
<keyword evidence="6 9" id="KW-0238">DNA-binding</keyword>
<dbReference type="GO" id="GO:0003677">
    <property type="term" value="F:DNA binding"/>
    <property type="evidence" value="ECO:0007669"/>
    <property type="project" value="UniProtKB-KW"/>
</dbReference>
<evidence type="ECO:0000313" key="15">
    <source>
        <dbReference type="Proteomes" id="UP000236547"/>
    </source>
</evidence>
<dbReference type="OrthoDB" id="9802426at2"/>
<proteinExistence type="predicted"/>
<evidence type="ECO:0000313" key="14">
    <source>
        <dbReference type="Proteomes" id="UP000236449"/>
    </source>
</evidence>
<evidence type="ECO:0000259" key="11">
    <source>
        <dbReference type="PROSITE" id="PS50110"/>
    </source>
</evidence>
<dbReference type="EMBL" id="POSK01000001">
    <property type="protein sequence ID" value="PNI06796.1"/>
    <property type="molecule type" value="Genomic_DNA"/>
</dbReference>
<reference evidence="14 15" key="1">
    <citation type="submission" date="2018-01" db="EMBL/GenBank/DDBJ databases">
        <title>Draft genome sequences of six Vibrio diazotrophicus strains isolated from deep-sea sediments of the Baltic Sea.</title>
        <authorList>
            <person name="Castillo D."/>
            <person name="Vandieken V."/>
            <person name="Chiang O."/>
            <person name="Middelboe M."/>
        </authorList>
    </citation>
    <scope>NUCLEOTIDE SEQUENCE [LARGE SCALE GENOMIC DNA]</scope>
    <source>
        <strain evidence="13 14">60.27F</strain>
        <strain evidence="12 15">65.10M</strain>
    </source>
</reference>
<dbReference type="GO" id="GO:0003700">
    <property type="term" value="F:DNA-binding transcription factor activity"/>
    <property type="evidence" value="ECO:0007669"/>
    <property type="project" value="InterPro"/>
</dbReference>
<evidence type="ECO:0000313" key="13">
    <source>
        <dbReference type="EMBL" id="PNI06796.1"/>
    </source>
</evidence>
<dbReference type="PANTHER" id="PTHR45526:SF1">
    <property type="entry name" value="TRANSCRIPTIONAL REGULATORY PROTEIN DCUR-RELATED"/>
    <property type="match status" value="1"/>
</dbReference>
<evidence type="ECO:0000313" key="12">
    <source>
        <dbReference type="EMBL" id="PNH97296.1"/>
    </source>
</evidence>
<evidence type="ECO:0000256" key="9">
    <source>
        <dbReference type="PIRNR" id="PIRNR006171"/>
    </source>
</evidence>
<dbReference type="InterPro" id="IPR011006">
    <property type="entry name" value="CheY-like_superfamily"/>
</dbReference>
<evidence type="ECO:0000256" key="8">
    <source>
        <dbReference type="ARBA" id="ARBA00023163"/>
    </source>
</evidence>
<protein>
    <recommendedName>
        <fullName evidence="9">Transcriptional regulatory protein</fullName>
    </recommendedName>
</protein>
<evidence type="ECO:0000256" key="4">
    <source>
        <dbReference type="ARBA" id="ARBA00023012"/>
    </source>
</evidence>
<dbReference type="InterPro" id="IPR048714">
    <property type="entry name" value="DpiA-like_HTH"/>
</dbReference>
<keyword evidence="2 9" id="KW-0963">Cytoplasm</keyword>
<dbReference type="GO" id="GO:0005737">
    <property type="term" value="C:cytoplasm"/>
    <property type="evidence" value="ECO:0007669"/>
    <property type="project" value="UniProtKB-SubCell"/>
</dbReference>
<gene>
    <name evidence="13" type="primary">dpiA</name>
    <name evidence="13" type="synonym">citB</name>
    <name evidence="13" type="ORF">C1N32_01975</name>
    <name evidence="12" type="ORF">C1O25_20590</name>
</gene>
<evidence type="ECO:0000256" key="3">
    <source>
        <dbReference type="ARBA" id="ARBA00022553"/>
    </source>
</evidence>
<comment type="subcellular location">
    <subcellularLocation>
        <location evidence="1 9">Cytoplasm</location>
    </subcellularLocation>
</comment>
<sequence>MFNIPVLIVEDIKEMSSMLSEHISGLYPYQVIGIAPTIAEAKVMINHLKPALIILDNFLPDGTGLDLLKYLRAKDNPVDVIFVTAANDSQTAVTTVRYGAFDYLLKPFSLEQVTDSLERYFEFNRSVYIEKGENINQSFVKRIYNTHLNSDSMTKRPKGIDSITLQRVLEAFDDGESYTSVDISEKTTISRTTARRYLEYATNIGQLVADIEYGKVGRPQRVFRKVYNKQKG</sequence>
<evidence type="ECO:0000256" key="5">
    <source>
        <dbReference type="ARBA" id="ARBA00023015"/>
    </source>
</evidence>
<dbReference type="AlphaFoldDB" id="A0A2J8H1T1"/>
<dbReference type="PIRSF" id="PIRSF006171">
    <property type="entry name" value="RR_citrat_malat"/>
    <property type="match status" value="1"/>
</dbReference>
<dbReference type="PANTHER" id="PTHR45526">
    <property type="entry name" value="TRANSCRIPTIONAL REGULATORY PROTEIN DPIA"/>
    <property type="match status" value="1"/>
</dbReference>
<evidence type="ECO:0000256" key="10">
    <source>
        <dbReference type="PROSITE-ProRule" id="PRU00169"/>
    </source>
</evidence>
<dbReference type="InterPro" id="IPR051271">
    <property type="entry name" value="2C-system_Tx_regulators"/>
</dbReference>
<comment type="caution">
    <text evidence="13">The sequence shown here is derived from an EMBL/GenBank/DDBJ whole genome shotgun (WGS) entry which is preliminary data.</text>
</comment>
<dbReference type="Proteomes" id="UP000236547">
    <property type="component" value="Unassembled WGS sequence"/>
</dbReference>
<dbReference type="RefSeq" id="WP_102954255.1">
    <property type="nucleotide sequence ID" value="NZ_JAPWHJ010000001.1"/>
</dbReference>
<feature type="modified residue" description="4-aspartylphosphate" evidence="10">
    <location>
        <position position="56"/>
    </location>
</feature>
<dbReference type="InterPro" id="IPR024187">
    <property type="entry name" value="Sig_transdc_resp-reg_cit/mal"/>
</dbReference>
<dbReference type="SMART" id="SM00448">
    <property type="entry name" value="REC"/>
    <property type="match status" value="1"/>
</dbReference>